<reference evidence="2" key="1">
    <citation type="submission" date="2019-01" db="EMBL/GenBank/DDBJ databases">
        <title>Colletotrichum abscissum LGMF1257.</title>
        <authorList>
            <person name="Baroncelli R."/>
        </authorList>
    </citation>
    <scope>NUCLEOTIDE SEQUENCE</scope>
    <source>
        <strain evidence="2">Ca142</strain>
    </source>
</reference>
<feature type="compositionally biased region" description="Polar residues" evidence="1">
    <location>
        <begin position="403"/>
        <end position="413"/>
    </location>
</feature>
<comment type="caution">
    <text evidence="2">The sequence shown here is derived from an EMBL/GenBank/DDBJ whole genome shotgun (WGS) entry which is preliminary data.</text>
</comment>
<feature type="compositionally biased region" description="Low complexity" evidence="1">
    <location>
        <begin position="391"/>
        <end position="402"/>
    </location>
</feature>
<feature type="compositionally biased region" description="Low complexity" evidence="1">
    <location>
        <begin position="568"/>
        <end position="580"/>
    </location>
</feature>
<feature type="compositionally biased region" description="Polar residues" evidence="1">
    <location>
        <begin position="283"/>
        <end position="294"/>
    </location>
</feature>
<feature type="region of interest" description="Disordered" evidence="1">
    <location>
        <begin position="266"/>
        <end position="332"/>
    </location>
</feature>
<gene>
    <name evidence="2" type="ORF">CABS02_10913</name>
</gene>
<feature type="compositionally biased region" description="Low complexity" evidence="1">
    <location>
        <begin position="64"/>
        <end position="89"/>
    </location>
</feature>
<feature type="compositionally biased region" description="Polar residues" evidence="1">
    <location>
        <begin position="481"/>
        <end position="495"/>
    </location>
</feature>
<keyword evidence="3" id="KW-1185">Reference proteome</keyword>
<evidence type="ECO:0000313" key="2">
    <source>
        <dbReference type="EMBL" id="KAI3540888.1"/>
    </source>
</evidence>
<feature type="compositionally biased region" description="Low complexity" evidence="1">
    <location>
        <begin position="416"/>
        <end position="429"/>
    </location>
</feature>
<name>A0A9Q0B1Q3_9PEZI</name>
<sequence length="713" mass="77890">MQTDADRQPIVIDLTHIDDDSTDFSSSNDESSLPNTPEGTADQRHPSEPSKMRRARNNGSGKDTSSAGNTSSASSTPAKKKVPPSSSSPIDSNLTETDGTIGGLTPTSARKAILAAYDKLNRTRGMEHIISRKMIDDMKELLTPILAGTTVTFTNSTVYKAISSVLTARVKEGDLSQVIPESTCWAAALRCVALPLTEGQGPENSFRKDLKVRSTIMDMMEVISKILDGTMPSEILQQAPFLRRTDSIKYESQNAISAFKYLIGRDGSSSSDDEEKSKAPVEGNTSSTDSNIKGSNEVVVDKTPSLFNANPETKNTEPGHSPRLPPTMTGDSVLGRRVQLPTMGSSPFGSLPLGSSPFTRKFGSSPPVSSPLATNNYIAINASNSVHESTAKPTPATTKNKTIQSDATSQPKPVQSDDTSQSTPTDTTSAELNTKGAESSAIPTAEHRWVTSNSQGSPILNNKFTDPAVTSLKRPLVDSRWGTSPAQPMTGNIRQSEYKKRSADDVFGPTDTKAIPEKKRKRLPLFDPPTEMRDMEAEYKQMCHTRHDQQPFGMALQTSSLDASRYNDTQQQPPDVPQQTHYDDDEGLVLQPQESDTARLEISDVTQQDDTIYRGLDSSEGSSDGGRQSPIKDKAVPLNTTQRAAIFDRLHSSVKKHQDDQGIKLDKYKLIIEYWMEEHMDDGRDPLSKFDSWLDGKMEKKKARKPKSKGSTK</sequence>
<feature type="region of interest" description="Disordered" evidence="1">
    <location>
        <begin position="478"/>
        <end position="512"/>
    </location>
</feature>
<evidence type="ECO:0000313" key="3">
    <source>
        <dbReference type="Proteomes" id="UP001056436"/>
    </source>
</evidence>
<feature type="compositionally biased region" description="Polar residues" evidence="1">
    <location>
        <begin position="450"/>
        <end position="462"/>
    </location>
</feature>
<feature type="region of interest" description="Disordered" evidence="1">
    <location>
        <begin position="682"/>
        <end position="713"/>
    </location>
</feature>
<organism evidence="2 3">
    <name type="scientific">Colletotrichum abscissum</name>
    <dbReference type="NCBI Taxonomy" id="1671311"/>
    <lineage>
        <taxon>Eukaryota</taxon>
        <taxon>Fungi</taxon>
        <taxon>Dikarya</taxon>
        <taxon>Ascomycota</taxon>
        <taxon>Pezizomycotina</taxon>
        <taxon>Sordariomycetes</taxon>
        <taxon>Hypocreomycetidae</taxon>
        <taxon>Glomerellales</taxon>
        <taxon>Glomerellaceae</taxon>
        <taxon>Colletotrichum</taxon>
        <taxon>Colletotrichum acutatum species complex</taxon>
    </lineage>
</organism>
<evidence type="ECO:0000256" key="1">
    <source>
        <dbReference type="SAM" id="MobiDB-lite"/>
    </source>
</evidence>
<dbReference type="AlphaFoldDB" id="A0A9Q0B1Q3"/>
<feature type="compositionally biased region" description="Polar residues" evidence="1">
    <location>
        <begin position="305"/>
        <end position="318"/>
    </location>
</feature>
<feature type="compositionally biased region" description="Basic residues" evidence="1">
    <location>
        <begin position="699"/>
        <end position="713"/>
    </location>
</feature>
<proteinExistence type="predicted"/>
<feature type="region of interest" description="Disordered" evidence="1">
    <location>
        <begin position="564"/>
        <end position="583"/>
    </location>
</feature>
<feature type="region of interest" description="Disordered" evidence="1">
    <location>
        <begin position="593"/>
        <end position="637"/>
    </location>
</feature>
<feature type="compositionally biased region" description="Low complexity" evidence="1">
    <location>
        <begin position="23"/>
        <end position="32"/>
    </location>
</feature>
<feature type="region of interest" description="Disordered" evidence="1">
    <location>
        <begin position="384"/>
        <end position="462"/>
    </location>
</feature>
<protein>
    <submittedName>
        <fullName evidence="2">Uncharacterized protein</fullName>
    </submittedName>
</protein>
<feature type="compositionally biased region" description="Basic and acidic residues" evidence="1">
    <location>
        <begin position="682"/>
        <end position="698"/>
    </location>
</feature>
<dbReference type="EMBL" id="SDAQ01000088">
    <property type="protein sequence ID" value="KAI3540888.1"/>
    <property type="molecule type" value="Genomic_DNA"/>
</dbReference>
<feature type="region of interest" description="Disordered" evidence="1">
    <location>
        <begin position="1"/>
        <end position="105"/>
    </location>
</feature>
<feature type="compositionally biased region" description="Low complexity" evidence="1">
    <location>
        <begin position="615"/>
        <end position="626"/>
    </location>
</feature>
<dbReference type="Proteomes" id="UP001056436">
    <property type="component" value="Unassembled WGS sequence"/>
</dbReference>
<dbReference type="OrthoDB" id="10688075at2759"/>
<accession>A0A9Q0B1Q3</accession>
<feature type="compositionally biased region" description="Basic and acidic residues" evidence="1">
    <location>
        <begin position="41"/>
        <end position="51"/>
    </location>
</feature>